<protein>
    <submittedName>
        <fullName evidence="2">Uncharacterized protein</fullName>
    </submittedName>
</protein>
<organism evidence="2">
    <name type="scientific">Lepeophtheirus salmonis</name>
    <name type="common">Salmon louse</name>
    <name type="synonym">Caligus salmonis</name>
    <dbReference type="NCBI Taxonomy" id="72036"/>
    <lineage>
        <taxon>Eukaryota</taxon>
        <taxon>Metazoa</taxon>
        <taxon>Ecdysozoa</taxon>
        <taxon>Arthropoda</taxon>
        <taxon>Crustacea</taxon>
        <taxon>Multicrustacea</taxon>
        <taxon>Hexanauplia</taxon>
        <taxon>Copepoda</taxon>
        <taxon>Siphonostomatoida</taxon>
        <taxon>Caligidae</taxon>
        <taxon>Lepeophtheirus</taxon>
    </lineage>
</organism>
<keyword evidence="1" id="KW-1133">Transmembrane helix</keyword>
<feature type="transmembrane region" description="Helical" evidence="1">
    <location>
        <begin position="6"/>
        <end position="26"/>
    </location>
</feature>
<accession>A0A0K2V7N1</accession>
<sequence length="76" mass="8977">EWLSFIAFAILNNVLLVLTSLLRILCFTKKCVHSRKTKIILSTFSELFIECLSQNFNVISDIFQRCFSYFQCFQNK</sequence>
<keyword evidence="1" id="KW-0472">Membrane</keyword>
<keyword evidence="1" id="KW-0812">Transmembrane</keyword>
<evidence type="ECO:0000313" key="2">
    <source>
        <dbReference type="EMBL" id="CDW46484.1"/>
    </source>
</evidence>
<name>A0A0K2V7N1_LEPSM</name>
<feature type="non-terminal residue" evidence="2">
    <location>
        <position position="1"/>
    </location>
</feature>
<reference evidence="2" key="1">
    <citation type="submission" date="2014-05" db="EMBL/GenBank/DDBJ databases">
        <authorList>
            <person name="Chronopoulou M."/>
        </authorList>
    </citation>
    <scope>NUCLEOTIDE SEQUENCE</scope>
    <source>
        <tissue evidence="2">Whole organism</tissue>
    </source>
</reference>
<proteinExistence type="predicted"/>
<dbReference type="EMBL" id="HACA01029123">
    <property type="protein sequence ID" value="CDW46484.1"/>
    <property type="molecule type" value="Transcribed_RNA"/>
</dbReference>
<evidence type="ECO:0000256" key="1">
    <source>
        <dbReference type="SAM" id="Phobius"/>
    </source>
</evidence>
<dbReference type="EMBL" id="HACA01029126">
    <property type="protein sequence ID" value="CDW46487.1"/>
    <property type="molecule type" value="Transcribed_RNA"/>
</dbReference>
<dbReference type="AlphaFoldDB" id="A0A0K2V7N1"/>